<gene>
    <name evidence="2" type="ORF">PVL29_026132</name>
</gene>
<dbReference type="PANTHER" id="PTHR48434">
    <property type="entry name" value="(RAPE) HYPOTHETICAL PROTEIN"/>
    <property type="match status" value="1"/>
</dbReference>
<evidence type="ECO:0000313" key="3">
    <source>
        <dbReference type="Proteomes" id="UP001168098"/>
    </source>
</evidence>
<dbReference type="Proteomes" id="UP001168098">
    <property type="component" value="Unassembled WGS sequence"/>
</dbReference>
<evidence type="ECO:0000256" key="1">
    <source>
        <dbReference type="SAM" id="Coils"/>
    </source>
</evidence>
<feature type="coiled-coil region" evidence="1">
    <location>
        <begin position="156"/>
        <end position="183"/>
    </location>
</feature>
<dbReference type="AlphaFoldDB" id="A0AA38YLQ7"/>
<comment type="caution">
    <text evidence="2">The sequence shown here is derived from an EMBL/GenBank/DDBJ whole genome shotgun (WGS) entry which is preliminary data.</text>
</comment>
<reference evidence="2 3" key="1">
    <citation type="journal article" date="2023" name="BMC Biotechnol.">
        <title>Vitis rotundifolia cv Carlos genome sequencing.</title>
        <authorList>
            <person name="Huff M."/>
            <person name="Hulse-Kemp A."/>
            <person name="Scheffler B."/>
            <person name="Youngblood R."/>
            <person name="Simpson S."/>
            <person name="Babiker E."/>
            <person name="Staton M."/>
        </authorList>
    </citation>
    <scope>NUCLEOTIDE SEQUENCE [LARGE SCALE GENOMIC DNA]</scope>
    <source>
        <tissue evidence="2">Leaf</tissue>
    </source>
</reference>
<accession>A0AA38YLQ7</accession>
<name>A0AA38YLQ7_VITRO</name>
<evidence type="ECO:0000313" key="2">
    <source>
        <dbReference type="EMBL" id="KAJ9672781.1"/>
    </source>
</evidence>
<dbReference type="PANTHER" id="PTHR48434:SF1">
    <property type="entry name" value="(RAPE) HYPOTHETICAL PROTEIN"/>
    <property type="match status" value="1"/>
</dbReference>
<dbReference type="EMBL" id="JARBHA010000019">
    <property type="protein sequence ID" value="KAJ9672781.1"/>
    <property type="molecule type" value="Genomic_DNA"/>
</dbReference>
<keyword evidence="3" id="KW-1185">Reference proteome</keyword>
<keyword evidence="1" id="KW-0175">Coiled coil</keyword>
<protein>
    <submittedName>
        <fullName evidence="2">Uncharacterized protein</fullName>
    </submittedName>
</protein>
<organism evidence="2 3">
    <name type="scientific">Vitis rotundifolia</name>
    <name type="common">Muscadine grape</name>
    <dbReference type="NCBI Taxonomy" id="103349"/>
    <lineage>
        <taxon>Eukaryota</taxon>
        <taxon>Viridiplantae</taxon>
        <taxon>Streptophyta</taxon>
        <taxon>Embryophyta</taxon>
        <taxon>Tracheophyta</taxon>
        <taxon>Spermatophyta</taxon>
        <taxon>Magnoliopsida</taxon>
        <taxon>eudicotyledons</taxon>
        <taxon>Gunneridae</taxon>
        <taxon>Pentapetalae</taxon>
        <taxon>rosids</taxon>
        <taxon>Vitales</taxon>
        <taxon>Vitaceae</taxon>
        <taxon>Viteae</taxon>
        <taxon>Vitis</taxon>
    </lineage>
</organism>
<sequence>MTITDWNQKPFTSKTFSHPYHPISNNFIDYMDAWYNMFYLQSYQHSWFIQFSRNCNTQFPAWFQKWWTFFGLLDSIFPPDIQEKFEFYKKKTSSQPITQPRLLTFCSRLRIPWILTWNFIKKQEQPHPFPLSLSREFNIKWWDKFNHDFVSSLAAATDLEQYRQELLQTLKQFDDQQENEETKEIVISDDSFVDLEIILYGGPMGQSR</sequence>
<proteinExistence type="predicted"/>